<feature type="non-terminal residue" evidence="3">
    <location>
        <position position="1272"/>
    </location>
</feature>
<dbReference type="AlphaFoldDB" id="G4Z3N9"/>
<dbReference type="EMBL" id="JH159153">
    <property type="protein sequence ID" value="EGZ20108.1"/>
    <property type="molecule type" value="Genomic_DNA"/>
</dbReference>
<evidence type="ECO:0000256" key="1">
    <source>
        <dbReference type="SAM" id="Coils"/>
    </source>
</evidence>
<name>G4Z3N9_PHYSP</name>
<feature type="compositionally biased region" description="Basic and acidic residues" evidence="2">
    <location>
        <begin position="679"/>
        <end position="688"/>
    </location>
</feature>
<feature type="region of interest" description="Disordered" evidence="2">
    <location>
        <begin position="17"/>
        <end position="41"/>
    </location>
</feature>
<evidence type="ECO:0000313" key="3">
    <source>
        <dbReference type="EMBL" id="EGZ20108.1"/>
    </source>
</evidence>
<evidence type="ECO:0000313" key="4">
    <source>
        <dbReference type="Proteomes" id="UP000002640"/>
    </source>
</evidence>
<feature type="compositionally biased region" description="Basic and acidic residues" evidence="2">
    <location>
        <begin position="339"/>
        <end position="349"/>
    </location>
</feature>
<dbReference type="OMA" id="VFMLYCY"/>
<accession>G4Z3N9</accession>
<dbReference type="GeneID" id="20650816"/>
<evidence type="ECO:0000256" key="2">
    <source>
        <dbReference type="SAM" id="MobiDB-lite"/>
    </source>
</evidence>
<keyword evidence="4" id="KW-1185">Reference proteome</keyword>
<dbReference type="Proteomes" id="UP000002640">
    <property type="component" value="Unassembled WGS sequence"/>
</dbReference>
<keyword evidence="1" id="KW-0175">Coiled coil</keyword>
<protein>
    <submittedName>
        <fullName evidence="3">Uncharacterized protein</fullName>
    </submittedName>
</protein>
<organism evidence="3 4">
    <name type="scientific">Phytophthora sojae (strain P6497)</name>
    <name type="common">Soybean stem and root rot agent</name>
    <name type="synonym">Phytophthora megasperma f. sp. glycines</name>
    <dbReference type="NCBI Taxonomy" id="1094619"/>
    <lineage>
        <taxon>Eukaryota</taxon>
        <taxon>Sar</taxon>
        <taxon>Stramenopiles</taxon>
        <taxon>Oomycota</taxon>
        <taxon>Peronosporomycetes</taxon>
        <taxon>Peronosporales</taxon>
        <taxon>Peronosporaceae</taxon>
        <taxon>Phytophthora</taxon>
    </lineage>
</organism>
<feature type="compositionally biased region" description="Basic and acidic residues" evidence="2">
    <location>
        <begin position="320"/>
        <end position="330"/>
    </location>
</feature>
<gene>
    <name evidence="3" type="ORF">PHYSODRAFT_383158</name>
</gene>
<dbReference type="STRING" id="1094619.G4Z3N9"/>
<dbReference type="InParanoid" id="G4Z3N9"/>
<feature type="compositionally biased region" description="Polar residues" evidence="2">
    <location>
        <begin position="29"/>
        <end position="41"/>
    </location>
</feature>
<sequence length="1272" mass="144884">MAESCFHATQNKNKTWLFLPGSDERSKGSDGSSSIRGNSITGVERPSRRVDVLDLDRCFDTAIQFATKKKHLDVACDEKLSMIDRDFMAIHARIAQRYSSAATASESSTEAHQILTKLLFEQKWSDVVIGELESMLTVSFLEQGWQELTREKEDLEQLREEVRQTNELHRQDAQGMKERYEAEIQKLTANFESVKGDMERRVTDSKEQMTKMGDTMKALNAIFRQMREDTEKVKAVELRENYIKLEQKFEQCREELEQLRPLVHEKQQLLDKIEELNRERDECNDQIASLNNLITTKDNMIASLMEQQSDLMAEQELRAARDEELRRQAEQEEEDEREDPPYTKGDGRRRTSVSSTAVCVRCKQDLRVMSANGGLTEGDKGSGGERSNSIIVSETEGFKLPVKKKRIQCLYFRILLPNLGGRRPQREVAWTFSCMRSIMFAKQIDDSMCKRTGGVFPLRIRMPEYVYAWFSPWRSMKEEKAIAEEGEIDAGLDAEAGADPIDPHAVTSAEHHQMQADEDRYLEAKLFLSLLDEKFGEDEQVFMLHCYRVLDVLLAGRLNWGPLRENVSYEMFTKEYDALFGRIPTNPDGVSPPPVEHVAPQVPAQRVPKTIWISPYHASLATSVILSKATEAERAALDKKILEYVVTNVPEEERPEIYLEPKLSDEPEAVHKKKRPKLDRRNKSKMGDDMVADDAPPAPQFVDANLWVELMMLEYKEEQAHRRAAIRLMFQTATTSAAASASESAANMSLSAMLGINYTSMDMEQFRVMLRTLNDEIPSFWVATLFRNAYMRGNGTVNFDSFMDAAETWQFFSTCMRLESPSSVMARLLANPLSRTPAVLSPSSQAAFVVDKLFTFVGDELRMTIEALPIWTRNMTDSLAYDISSSMREGSFSDGVRMLTSFQRLIDSLGVAKLVRRETTGSLLSSKDLFSIEKALGGLLDFARHRDKSTVELLIDAVRQKLCVRRVQMTFRKRLEQDNGAPLVLRSLMHRRYGSDHLDYRRRRAERPVIWLRLIISSILRQSMQSMRMAYLLVELSSVSSAFHAGRSSPLQLSVSSSLNGGIGPTPKPIFVELIYDYFLGKFGTRCEAERVIHDVFSTCRSLVRTDPLAQLFSYLCCMSNSCPEDRLLGQNEALAFLHAVFRCGLHNFRLINPTDFVPIDVAETILQTAFAKLSADQKIRLRLRAIEAASDGKSAASPSEIEANAFLVFALHEWRRYILHRLNEIRVTCCTVEEELAQFEELLPLETLAGILQKTGIAYTSEDLCIIFRRL</sequence>
<feature type="region of interest" description="Disordered" evidence="2">
    <location>
        <begin position="662"/>
        <end position="694"/>
    </location>
</feature>
<reference evidence="3 4" key="1">
    <citation type="journal article" date="2006" name="Science">
        <title>Phytophthora genome sequences uncover evolutionary origins and mechanisms of pathogenesis.</title>
        <authorList>
            <person name="Tyler B.M."/>
            <person name="Tripathy S."/>
            <person name="Zhang X."/>
            <person name="Dehal P."/>
            <person name="Jiang R.H."/>
            <person name="Aerts A."/>
            <person name="Arredondo F.D."/>
            <person name="Baxter L."/>
            <person name="Bensasson D."/>
            <person name="Beynon J.L."/>
            <person name="Chapman J."/>
            <person name="Damasceno C.M."/>
            <person name="Dorrance A.E."/>
            <person name="Dou D."/>
            <person name="Dickerman A.W."/>
            <person name="Dubchak I.L."/>
            <person name="Garbelotto M."/>
            <person name="Gijzen M."/>
            <person name="Gordon S.G."/>
            <person name="Govers F."/>
            <person name="Grunwald N.J."/>
            <person name="Huang W."/>
            <person name="Ivors K.L."/>
            <person name="Jones R.W."/>
            <person name="Kamoun S."/>
            <person name="Krampis K."/>
            <person name="Lamour K.H."/>
            <person name="Lee M.K."/>
            <person name="McDonald W.H."/>
            <person name="Medina M."/>
            <person name="Meijer H.J."/>
            <person name="Nordberg E.K."/>
            <person name="Maclean D.J."/>
            <person name="Ospina-Giraldo M.D."/>
            <person name="Morris P.F."/>
            <person name="Phuntumart V."/>
            <person name="Putnam N.H."/>
            <person name="Rash S."/>
            <person name="Rose J.K."/>
            <person name="Sakihama Y."/>
            <person name="Salamov A.A."/>
            <person name="Savidor A."/>
            <person name="Scheuring C.F."/>
            <person name="Smith B.M."/>
            <person name="Sobral B.W."/>
            <person name="Terry A."/>
            <person name="Torto-Alalibo T.A."/>
            <person name="Win J."/>
            <person name="Xu Z."/>
            <person name="Zhang H."/>
            <person name="Grigoriev I.V."/>
            <person name="Rokhsar D.S."/>
            <person name="Boore J.L."/>
        </authorList>
    </citation>
    <scope>NUCLEOTIDE SEQUENCE [LARGE SCALE GENOMIC DNA]</scope>
    <source>
        <strain evidence="3 4">P6497</strain>
    </source>
</reference>
<dbReference type="PANTHER" id="PTHR39867">
    <property type="entry name" value="HELICASE ATP-BINDING DOMAIN-CONTAINING PROTEIN"/>
    <property type="match status" value="1"/>
</dbReference>
<feature type="region of interest" description="Disordered" evidence="2">
    <location>
        <begin position="320"/>
        <end position="351"/>
    </location>
</feature>
<proteinExistence type="predicted"/>
<dbReference type="KEGG" id="psoj:PHYSODRAFT_383158"/>
<dbReference type="PANTHER" id="PTHR39867:SF1">
    <property type="entry name" value="HELICASE ATP-BINDING DOMAIN-CONTAINING PROTEIN"/>
    <property type="match status" value="1"/>
</dbReference>
<feature type="coiled-coil region" evidence="1">
    <location>
        <begin position="138"/>
        <end position="197"/>
    </location>
</feature>
<dbReference type="RefSeq" id="XP_009522825.1">
    <property type="nucleotide sequence ID" value="XM_009524530.1"/>
</dbReference>